<dbReference type="Proteomes" id="UP001597187">
    <property type="component" value="Unassembled WGS sequence"/>
</dbReference>
<keyword evidence="2" id="KW-1133">Transmembrane helix</keyword>
<evidence type="ECO:0000256" key="1">
    <source>
        <dbReference type="SAM" id="MobiDB-lite"/>
    </source>
</evidence>
<dbReference type="RefSeq" id="WP_250874432.1">
    <property type="nucleotide sequence ID" value="NZ_JALXFV010000007.1"/>
</dbReference>
<dbReference type="InterPro" id="IPR055706">
    <property type="entry name" value="Slg1/2_DUF7282"/>
</dbReference>
<dbReference type="Pfam" id="PF23951">
    <property type="entry name" value="DUF7282"/>
    <property type="match status" value="1"/>
</dbReference>
<accession>A0ABD6AX68</accession>
<reference evidence="4 5" key="1">
    <citation type="journal article" date="2019" name="Int. J. Syst. Evol. Microbiol.">
        <title>The Global Catalogue of Microorganisms (GCM) 10K type strain sequencing project: providing services to taxonomists for standard genome sequencing and annotation.</title>
        <authorList>
            <consortium name="The Broad Institute Genomics Platform"/>
            <consortium name="The Broad Institute Genome Sequencing Center for Infectious Disease"/>
            <person name="Wu L."/>
            <person name="Ma J."/>
        </authorList>
    </citation>
    <scope>NUCLEOTIDE SEQUENCE [LARGE SCALE GENOMIC DNA]</scope>
    <source>
        <strain evidence="4 5">CGMCC 1.12563</strain>
    </source>
</reference>
<feature type="domain" description="DUF7282" evidence="3">
    <location>
        <begin position="12"/>
        <end position="125"/>
    </location>
</feature>
<comment type="caution">
    <text evidence="4">The sequence shown here is derived from an EMBL/GenBank/DDBJ whole genome shotgun (WGS) entry which is preliminary data.</text>
</comment>
<evidence type="ECO:0000259" key="3">
    <source>
        <dbReference type="Pfam" id="PF23951"/>
    </source>
</evidence>
<protein>
    <recommendedName>
        <fullName evidence="3">DUF7282 domain-containing protein</fullName>
    </recommendedName>
</protein>
<evidence type="ECO:0000313" key="5">
    <source>
        <dbReference type="Proteomes" id="UP001597187"/>
    </source>
</evidence>
<feature type="region of interest" description="Disordered" evidence="1">
    <location>
        <begin position="126"/>
        <end position="155"/>
    </location>
</feature>
<dbReference type="EMBL" id="JBHUDC010000007">
    <property type="protein sequence ID" value="MFD1514500.1"/>
    <property type="molecule type" value="Genomic_DNA"/>
</dbReference>
<organism evidence="4 5">
    <name type="scientific">Halomarina rubra</name>
    <dbReference type="NCBI Taxonomy" id="2071873"/>
    <lineage>
        <taxon>Archaea</taxon>
        <taxon>Methanobacteriati</taxon>
        <taxon>Methanobacteriota</taxon>
        <taxon>Stenosarchaea group</taxon>
        <taxon>Halobacteria</taxon>
        <taxon>Halobacteriales</taxon>
        <taxon>Natronomonadaceae</taxon>
        <taxon>Halomarina</taxon>
    </lineage>
</organism>
<evidence type="ECO:0000313" key="4">
    <source>
        <dbReference type="EMBL" id="MFD1514500.1"/>
    </source>
</evidence>
<keyword evidence="2" id="KW-0812">Transmembrane</keyword>
<gene>
    <name evidence="4" type="ORF">ACFSBT_14560</name>
</gene>
<name>A0ABD6AX68_9EURY</name>
<proteinExistence type="predicted"/>
<evidence type="ECO:0000256" key="2">
    <source>
        <dbReference type="SAM" id="Phobius"/>
    </source>
</evidence>
<dbReference type="AlphaFoldDB" id="A0ABD6AX68"/>
<keyword evidence="2" id="KW-0472">Membrane</keyword>
<keyword evidence="5" id="KW-1185">Reference proteome</keyword>
<feature type="compositionally biased region" description="Polar residues" evidence="1">
    <location>
        <begin position="134"/>
        <end position="147"/>
    </location>
</feature>
<feature type="transmembrane region" description="Helical" evidence="2">
    <location>
        <begin position="165"/>
        <end position="185"/>
    </location>
</feature>
<sequence>MVGAPSVSQARADVELDDQTLTNRTVTVDSVTLPDGGYIVVHGGRYVFDGRPDPLGVSGYLDAGTHRNVTVQLSPGRFSPGATGRIAAVLYHDGGDEQFTRFDEGGAVDRPYTVGDEPVEETATIERVPESTEPRTPSATATTTEWSSPAPPETENWTSLRPLQLVGLFLGGAFAVAAVLVLVTGRRGGTR</sequence>